<dbReference type="Pfam" id="PF00160">
    <property type="entry name" value="Pro_isomerase"/>
    <property type="match status" value="1"/>
</dbReference>
<keyword evidence="5 6" id="KW-0413">Isomerase</keyword>
<proteinExistence type="inferred from homology"/>
<dbReference type="InterPro" id="IPR044666">
    <property type="entry name" value="Cyclophilin_A-like"/>
</dbReference>
<dbReference type="PANTHER" id="PTHR45625">
    <property type="entry name" value="PEPTIDYL-PROLYL CIS-TRANS ISOMERASE-RELATED"/>
    <property type="match status" value="1"/>
</dbReference>
<evidence type="ECO:0000256" key="3">
    <source>
        <dbReference type="ARBA" id="ARBA00007365"/>
    </source>
</evidence>
<dbReference type="EMBL" id="CP062966">
    <property type="protein sequence ID" value="QOL70067.1"/>
    <property type="molecule type" value="Genomic_DNA"/>
</dbReference>
<sequence length="196" mass="21145">MTYPQLNLADAKGPKATIKTNHGDVTIQLFPDQAPKTVENFITLAKQGYYDGVTFHRVIPEFMIQGGDPTGTGAGGQSSFGAPFEDEFSRELFNFNGALSMANAGPNTNGSQFFIVSATQVPGNMIGQMKQLGWPAEVIANYEKNGGTPWLDGHHTVFGQVVSGMDVVDEISRVARDAADKPKEDVVMTTVEITEE</sequence>
<dbReference type="GeneID" id="57114973"/>
<dbReference type="Proteomes" id="UP000593929">
    <property type="component" value="Chromosome"/>
</dbReference>
<feature type="domain" description="PPIase cyclophilin-type" evidence="7">
    <location>
        <begin position="20"/>
        <end position="193"/>
    </location>
</feature>
<dbReference type="InterPro" id="IPR020892">
    <property type="entry name" value="Cyclophilin-type_PPIase_CS"/>
</dbReference>
<evidence type="ECO:0000256" key="4">
    <source>
        <dbReference type="ARBA" id="ARBA00023110"/>
    </source>
</evidence>
<dbReference type="InterPro" id="IPR024936">
    <property type="entry name" value="Cyclophilin-type_PPIase"/>
</dbReference>
<dbReference type="PROSITE" id="PS50072">
    <property type="entry name" value="CSA_PPIASE_2"/>
    <property type="match status" value="1"/>
</dbReference>
<dbReference type="InterPro" id="IPR029000">
    <property type="entry name" value="Cyclophilin-like_dom_sf"/>
</dbReference>
<dbReference type="InterPro" id="IPR002130">
    <property type="entry name" value="Cyclophilin-type_PPIase_dom"/>
</dbReference>
<keyword evidence="4 6" id="KW-0697">Rotamase</keyword>
<evidence type="ECO:0000256" key="2">
    <source>
        <dbReference type="ARBA" id="ARBA00002388"/>
    </source>
</evidence>
<reference evidence="8 11" key="1">
    <citation type="submission" date="2014-09" db="EMBL/GenBank/DDBJ databases">
        <title>Lactobacillus mucosae CRL573 Genome Sequencing.</title>
        <authorList>
            <person name="Bleckwedel J."/>
            <person name="Teran L.C."/>
            <person name="Bonacina J."/>
            <person name="Saavedra L."/>
            <person name="Mozzi F.B."/>
            <person name="Raya R.R."/>
        </authorList>
    </citation>
    <scope>NUCLEOTIDE SEQUENCE [LARGE SCALE GENOMIC DNA]</scope>
    <source>
        <strain evidence="8 11">CRL573</strain>
    </source>
</reference>
<dbReference type="EC" id="5.2.1.8" evidence="6"/>
<gene>
    <name evidence="10" type="ORF">LM011_02625</name>
    <name evidence="8" type="ORF">LX03_08205</name>
    <name evidence="9" type="ORF">PO158_03355</name>
</gene>
<evidence type="ECO:0000256" key="6">
    <source>
        <dbReference type="RuleBase" id="RU363019"/>
    </source>
</evidence>
<name>A0A099YAY7_LIMMU</name>
<dbReference type="PRINTS" id="PR00153">
    <property type="entry name" value="CSAPPISMRASE"/>
</dbReference>
<comment type="function">
    <text evidence="2 6">PPIases accelerate the folding of proteins. It catalyzes the cis-trans isomerization of proline imidic peptide bonds in oligopeptides.</text>
</comment>
<protein>
    <recommendedName>
        <fullName evidence="6">Peptidyl-prolyl cis-trans isomerase</fullName>
        <shortName evidence="6">PPIase</shortName>
        <ecNumber evidence="6">5.2.1.8</ecNumber>
    </recommendedName>
</protein>
<dbReference type="Proteomes" id="UP000030001">
    <property type="component" value="Unassembled WGS sequence"/>
</dbReference>
<evidence type="ECO:0000313" key="12">
    <source>
        <dbReference type="Proteomes" id="UP000593929"/>
    </source>
</evidence>
<evidence type="ECO:0000259" key="7">
    <source>
        <dbReference type="PROSITE" id="PS50072"/>
    </source>
</evidence>
<reference evidence="9" key="3">
    <citation type="submission" date="2023-01" db="EMBL/GenBank/DDBJ databases">
        <title>Genome analysis of 13 Lactobacillus isolated from gut of wild boar.</title>
        <authorList>
            <person name="Papp P."/>
            <person name="Libisch B."/>
            <person name="Nagy T."/>
            <person name="Olasz F."/>
        </authorList>
    </citation>
    <scope>NUCLEOTIDE SEQUENCE</scope>
    <source>
        <strain evidence="9">F108</strain>
    </source>
</reference>
<evidence type="ECO:0000313" key="8">
    <source>
        <dbReference type="EMBL" id="KGL66582.1"/>
    </source>
</evidence>
<dbReference type="Proteomes" id="UP001218021">
    <property type="component" value="Unassembled WGS sequence"/>
</dbReference>
<evidence type="ECO:0000256" key="1">
    <source>
        <dbReference type="ARBA" id="ARBA00000971"/>
    </source>
</evidence>
<dbReference type="EMBL" id="JROC01000035">
    <property type="protein sequence ID" value="KGL66582.1"/>
    <property type="molecule type" value="Genomic_DNA"/>
</dbReference>
<dbReference type="GO" id="GO:0006457">
    <property type="term" value="P:protein folding"/>
    <property type="evidence" value="ECO:0007669"/>
    <property type="project" value="InterPro"/>
</dbReference>
<dbReference type="SUPFAM" id="SSF50891">
    <property type="entry name" value="Cyclophilin-like"/>
    <property type="match status" value="1"/>
</dbReference>
<dbReference type="AlphaFoldDB" id="A0A099YAY7"/>
<dbReference type="Gene3D" id="2.40.100.10">
    <property type="entry name" value="Cyclophilin-like"/>
    <property type="match status" value="1"/>
</dbReference>
<reference evidence="10 12" key="2">
    <citation type="submission" date="2020-10" db="EMBL/GenBank/DDBJ databases">
        <title>Genome sequencing of Lactobacillus mucosae KCTC 21011.</title>
        <authorList>
            <person name="Kim J."/>
        </authorList>
    </citation>
    <scope>NUCLEOTIDE SEQUENCE [LARGE SCALE GENOMIC DNA]</scope>
    <source>
        <strain evidence="10 12">LM011</strain>
    </source>
</reference>
<organism evidence="8 11">
    <name type="scientific">Limosilactobacillus mucosae</name>
    <name type="common">Lactobacillus mucosae</name>
    <dbReference type="NCBI Taxonomy" id="97478"/>
    <lineage>
        <taxon>Bacteria</taxon>
        <taxon>Bacillati</taxon>
        <taxon>Bacillota</taxon>
        <taxon>Bacilli</taxon>
        <taxon>Lactobacillales</taxon>
        <taxon>Lactobacillaceae</taxon>
        <taxon>Limosilactobacillus</taxon>
    </lineage>
</organism>
<evidence type="ECO:0000313" key="9">
    <source>
        <dbReference type="EMBL" id="MDC2827327.1"/>
    </source>
</evidence>
<dbReference type="EMBL" id="JAQOND010000011">
    <property type="protein sequence ID" value="MDC2827327.1"/>
    <property type="molecule type" value="Genomic_DNA"/>
</dbReference>
<dbReference type="PIRSF" id="PIRSF001467">
    <property type="entry name" value="Peptidylpro_ismrse"/>
    <property type="match status" value="1"/>
</dbReference>
<comment type="catalytic activity">
    <reaction evidence="1 6">
        <text>[protein]-peptidylproline (omega=180) = [protein]-peptidylproline (omega=0)</text>
        <dbReference type="Rhea" id="RHEA:16237"/>
        <dbReference type="Rhea" id="RHEA-COMP:10747"/>
        <dbReference type="Rhea" id="RHEA-COMP:10748"/>
        <dbReference type="ChEBI" id="CHEBI:83833"/>
        <dbReference type="ChEBI" id="CHEBI:83834"/>
        <dbReference type="EC" id="5.2.1.8"/>
    </reaction>
</comment>
<comment type="similarity">
    <text evidence="3 6">Belongs to the cyclophilin-type PPIase family.</text>
</comment>
<evidence type="ECO:0000256" key="5">
    <source>
        <dbReference type="ARBA" id="ARBA00023235"/>
    </source>
</evidence>
<dbReference type="PROSITE" id="PS00170">
    <property type="entry name" value="CSA_PPIASE_1"/>
    <property type="match status" value="1"/>
</dbReference>
<evidence type="ECO:0000313" key="11">
    <source>
        <dbReference type="Proteomes" id="UP000030001"/>
    </source>
</evidence>
<evidence type="ECO:0000313" key="10">
    <source>
        <dbReference type="EMBL" id="QOL70067.1"/>
    </source>
</evidence>
<dbReference type="GO" id="GO:0003755">
    <property type="term" value="F:peptidyl-prolyl cis-trans isomerase activity"/>
    <property type="evidence" value="ECO:0007669"/>
    <property type="project" value="UniProtKB-UniRule"/>
</dbReference>
<dbReference type="PANTHER" id="PTHR45625:SF4">
    <property type="entry name" value="PEPTIDYLPROLYL ISOMERASE DOMAIN AND WD REPEAT-CONTAINING PROTEIN 1"/>
    <property type="match status" value="1"/>
</dbReference>
<accession>A0A099YAY7</accession>
<dbReference type="RefSeq" id="WP_034540716.1">
    <property type="nucleotide sequence ID" value="NZ_CABMGR010000012.1"/>
</dbReference>